<dbReference type="Proteomes" id="UP000814128">
    <property type="component" value="Unassembled WGS sequence"/>
</dbReference>
<name>A0ACB8QY93_9AGAM</name>
<comment type="caution">
    <text evidence="1">The sequence shown here is derived from an EMBL/GenBank/DDBJ whole genome shotgun (WGS) entry which is preliminary data.</text>
</comment>
<sequence length="1111" mass="122642">MAAILARNENQIPVIDGKAEYNTPHPMGFTAAVFSRDGSYCYTAGDDCLARIWIMSEGDDQEPTPITEAGGSITTVASGVGDVWFTGSEDGEVRQYKGETFESMVTSVAGVAIRSLAVDPAGKRIAVSSDELTAKIIDLSETTKVWLLDGYKECVRKVTWDPSGSLLATSTADGKVVIWDVTQEDPRQVKTIEGVIDAVKDSKTREFQHDCSAVWHPSGQYFVLPTRTHEIAAFSRDTWTETGRWKDSTLTGAVTTLAISPNGAYLASCYNSLKEIQIWSTESKKLLLKLTERDIIFSTQLSWSPTENVLASGDYGGGYYRWRKVIPEYLPPPTRPMSISSTTPAAPRRETRSLFDQAEPVGNDRAVYADGDIDLDNLEELDPIDWIEDDLGMDRSINAEMTVSVTKAQPPFQPGATPMEHKKRYLAYNMIGVIEVTDQDTHNIVNVEFHDRSARKAYHFNDNYKYGFAALGERGAAYACQPESGHPGHVHYKPYGTWASQGEWTYELDENVKVLGVAAGGTPPAKSYRVTKNVDAQGNGNVVVATSDNELTFLTGTGIERCSVALDGDFVSMVAGPEWVFVVQRDGATTMDGSQNLMGTLYDFEDLCVLQTRKLPVRKGQTLKWIGVSEDGAPAVYDSAGVMYLMPRYRIPLRGTWVRVLDTNKLERKKGKDESYWPVGLTGENLHCLILKGRQEHPAFPRPLIQELELRLPFRRKDPKEGPLEEHLARETMHIQMKLDALGDDEPEDDIRRRELALDKELIQLIQNACKNDKLPRALDLTRLLHHVPSYDLAMKVADFYHLRGLREKMQLLKDEFEEHDRAENGRQKRRRWASDYEPVAAPRTGPSDDAHPRAFQDFGPPPAVYRPGLARATPNYFGNGSASSSTVATAAADFPMDTDLAGPSDAAKRKRAGDDVAYRDRNPTSPVGEGAKRRALDGSSTDFLPPPKAGGNPFANRSATAQARNPFNRPLHKSETFFNKVEVAESSSRANGKGKGVVKKDTGPRQTTLFGLPAVPPADKFEKRGRSKKSAAGERASGSPAVESQAEDSQQTEVEESQEAEVEKTQEMEIARQTRTEAVEVEDVTSPEPIEWLASPPPASGTLPEVEATA</sequence>
<reference evidence="1" key="1">
    <citation type="submission" date="2021-02" db="EMBL/GenBank/DDBJ databases">
        <authorList>
            <consortium name="DOE Joint Genome Institute"/>
            <person name="Ahrendt S."/>
            <person name="Looney B.P."/>
            <person name="Miyauchi S."/>
            <person name="Morin E."/>
            <person name="Drula E."/>
            <person name="Courty P.E."/>
            <person name="Chicoki N."/>
            <person name="Fauchery L."/>
            <person name="Kohler A."/>
            <person name="Kuo A."/>
            <person name="Labutti K."/>
            <person name="Pangilinan J."/>
            <person name="Lipzen A."/>
            <person name="Riley R."/>
            <person name="Andreopoulos W."/>
            <person name="He G."/>
            <person name="Johnson J."/>
            <person name="Barry K.W."/>
            <person name="Grigoriev I.V."/>
            <person name="Nagy L."/>
            <person name="Hibbett D."/>
            <person name="Henrissat B."/>
            <person name="Matheny P.B."/>
            <person name="Labbe J."/>
            <person name="Martin F."/>
        </authorList>
    </citation>
    <scope>NUCLEOTIDE SEQUENCE</scope>
    <source>
        <strain evidence="1">EC-137</strain>
    </source>
</reference>
<evidence type="ECO:0000313" key="2">
    <source>
        <dbReference type="Proteomes" id="UP000814128"/>
    </source>
</evidence>
<dbReference type="EMBL" id="MU273467">
    <property type="protein sequence ID" value="KAI0036851.1"/>
    <property type="molecule type" value="Genomic_DNA"/>
</dbReference>
<organism evidence="1 2">
    <name type="scientific">Vararia minispora EC-137</name>
    <dbReference type="NCBI Taxonomy" id="1314806"/>
    <lineage>
        <taxon>Eukaryota</taxon>
        <taxon>Fungi</taxon>
        <taxon>Dikarya</taxon>
        <taxon>Basidiomycota</taxon>
        <taxon>Agaricomycotina</taxon>
        <taxon>Agaricomycetes</taxon>
        <taxon>Russulales</taxon>
        <taxon>Lachnocladiaceae</taxon>
        <taxon>Vararia</taxon>
    </lineage>
</organism>
<protein>
    <submittedName>
        <fullName evidence="1">Uncharacterized protein</fullName>
    </submittedName>
</protein>
<evidence type="ECO:0000313" key="1">
    <source>
        <dbReference type="EMBL" id="KAI0036851.1"/>
    </source>
</evidence>
<reference evidence="1" key="2">
    <citation type="journal article" date="2022" name="New Phytol.">
        <title>Evolutionary transition to the ectomycorrhizal habit in the genomes of a hyperdiverse lineage of mushroom-forming fungi.</title>
        <authorList>
            <person name="Looney B."/>
            <person name="Miyauchi S."/>
            <person name="Morin E."/>
            <person name="Drula E."/>
            <person name="Courty P.E."/>
            <person name="Kohler A."/>
            <person name="Kuo A."/>
            <person name="LaButti K."/>
            <person name="Pangilinan J."/>
            <person name="Lipzen A."/>
            <person name="Riley R."/>
            <person name="Andreopoulos W."/>
            <person name="He G."/>
            <person name="Johnson J."/>
            <person name="Nolan M."/>
            <person name="Tritt A."/>
            <person name="Barry K.W."/>
            <person name="Grigoriev I.V."/>
            <person name="Nagy L.G."/>
            <person name="Hibbett D."/>
            <person name="Henrissat B."/>
            <person name="Matheny P.B."/>
            <person name="Labbe J."/>
            <person name="Martin F.M."/>
        </authorList>
    </citation>
    <scope>NUCLEOTIDE SEQUENCE</scope>
    <source>
        <strain evidence="1">EC-137</strain>
    </source>
</reference>
<keyword evidence="2" id="KW-1185">Reference proteome</keyword>
<accession>A0ACB8QY93</accession>
<gene>
    <name evidence="1" type="ORF">K488DRAFT_75644</name>
</gene>
<proteinExistence type="predicted"/>